<reference evidence="1 2" key="1">
    <citation type="journal article" date="2023" name="Arcadia Sci">
        <title>De novo assembly of a long-read Amblyomma americanum tick genome.</title>
        <authorList>
            <person name="Chou S."/>
            <person name="Poskanzer K.E."/>
            <person name="Rollins M."/>
            <person name="Thuy-Boun P.S."/>
        </authorList>
    </citation>
    <scope>NUCLEOTIDE SEQUENCE [LARGE SCALE GENOMIC DNA]</scope>
    <source>
        <strain evidence="1">F_SG_1</strain>
        <tissue evidence="1">Salivary glands</tissue>
    </source>
</reference>
<proteinExistence type="predicted"/>
<accession>A0AAQ4FK77</accession>
<dbReference type="AlphaFoldDB" id="A0AAQ4FK77"/>
<organism evidence="1 2">
    <name type="scientific">Amblyomma americanum</name>
    <name type="common">Lone star tick</name>
    <dbReference type="NCBI Taxonomy" id="6943"/>
    <lineage>
        <taxon>Eukaryota</taxon>
        <taxon>Metazoa</taxon>
        <taxon>Ecdysozoa</taxon>
        <taxon>Arthropoda</taxon>
        <taxon>Chelicerata</taxon>
        <taxon>Arachnida</taxon>
        <taxon>Acari</taxon>
        <taxon>Parasitiformes</taxon>
        <taxon>Ixodida</taxon>
        <taxon>Ixodoidea</taxon>
        <taxon>Ixodidae</taxon>
        <taxon>Amblyomminae</taxon>
        <taxon>Amblyomma</taxon>
    </lineage>
</organism>
<gene>
    <name evidence="1" type="ORF">V5799_022541</name>
</gene>
<dbReference type="Proteomes" id="UP001321473">
    <property type="component" value="Unassembled WGS sequence"/>
</dbReference>
<dbReference type="EMBL" id="JARKHS020001560">
    <property type="protein sequence ID" value="KAK8787684.1"/>
    <property type="molecule type" value="Genomic_DNA"/>
</dbReference>
<evidence type="ECO:0000313" key="2">
    <source>
        <dbReference type="Proteomes" id="UP001321473"/>
    </source>
</evidence>
<name>A0AAQ4FK77_AMBAM</name>
<evidence type="ECO:0000313" key="1">
    <source>
        <dbReference type="EMBL" id="KAK8787684.1"/>
    </source>
</evidence>
<protein>
    <submittedName>
        <fullName evidence="1">Uncharacterized protein</fullName>
    </submittedName>
</protein>
<keyword evidence="2" id="KW-1185">Reference proteome</keyword>
<comment type="caution">
    <text evidence="1">The sequence shown here is derived from an EMBL/GenBank/DDBJ whole genome shotgun (WGS) entry which is preliminary data.</text>
</comment>
<sequence>MNEWLSVVRGWERRRCEAMVGGGGRRRLIHREKRKKAFYRRLQLIPWLAKEAVYTTHHAFCSTTPSHSSKIS</sequence>